<name>A0A6J7X146_9CAUD</name>
<protein>
    <submittedName>
        <fullName evidence="1">Uncharacterized protein</fullName>
    </submittedName>
</protein>
<evidence type="ECO:0000313" key="1">
    <source>
        <dbReference type="EMBL" id="CAB5224231.1"/>
    </source>
</evidence>
<reference evidence="1" key="1">
    <citation type="submission" date="2020-05" db="EMBL/GenBank/DDBJ databases">
        <authorList>
            <person name="Chiriac C."/>
            <person name="Salcher M."/>
            <person name="Ghai R."/>
            <person name="Kavagutti S V."/>
        </authorList>
    </citation>
    <scope>NUCLEOTIDE SEQUENCE</scope>
</reference>
<organism evidence="1">
    <name type="scientific">uncultured Caudovirales phage</name>
    <dbReference type="NCBI Taxonomy" id="2100421"/>
    <lineage>
        <taxon>Viruses</taxon>
        <taxon>Duplodnaviria</taxon>
        <taxon>Heunggongvirae</taxon>
        <taxon>Uroviricota</taxon>
        <taxon>Caudoviricetes</taxon>
        <taxon>Peduoviridae</taxon>
        <taxon>Maltschvirus</taxon>
        <taxon>Maltschvirus maltsch</taxon>
    </lineage>
</organism>
<accession>A0A6J7X146</accession>
<proteinExistence type="predicted"/>
<gene>
    <name evidence="1" type="ORF">UFOVP393_43</name>
</gene>
<sequence length="65" mass="7007">MTKAEKKQVDRAAVMGRGALLRTLAVIHRAGSSRTQREVLQMIADAGASDEFTSVNGALLHRSEV</sequence>
<dbReference type="EMBL" id="LR798335">
    <property type="protein sequence ID" value="CAB5224231.1"/>
    <property type="molecule type" value="Genomic_DNA"/>
</dbReference>